<dbReference type="RefSeq" id="WP_090333092.1">
    <property type="nucleotide sequence ID" value="NZ_FNXY01000002.1"/>
</dbReference>
<keyword evidence="9" id="KW-1185">Reference proteome</keyword>
<dbReference type="SUPFAM" id="SSF55060">
    <property type="entry name" value="GHMP Kinase, C-terminal domain"/>
    <property type="match status" value="1"/>
</dbReference>
<dbReference type="Pfam" id="PF08544">
    <property type="entry name" value="GHMP_kinases_C"/>
    <property type="match status" value="1"/>
</dbReference>
<name>A0A1H6RF88_9BACT</name>
<dbReference type="PANTHER" id="PTHR32463">
    <property type="entry name" value="L-FUCOSE KINASE"/>
    <property type="match status" value="1"/>
</dbReference>
<keyword evidence="4" id="KW-0067">ATP-binding</keyword>
<accession>A0A1H6RF88</accession>
<dbReference type="Gene3D" id="3.30.230.120">
    <property type="match status" value="1"/>
</dbReference>
<dbReference type="STRING" id="408657.SAMN04487995_1103"/>
<keyword evidence="1" id="KW-0808">Transferase</keyword>
<dbReference type="PRINTS" id="PR00960">
    <property type="entry name" value="LMBPPROTEIN"/>
</dbReference>
<dbReference type="PROSITE" id="PS00627">
    <property type="entry name" value="GHMP_KINASES_ATP"/>
    <property type="match status" value="1"/>
</dbReference>
<dbReference type="InterPro" id="IPR006204">
    <property type="entry name" value="GHMP_kinase_N_dom"/>
</dbReference>
<dbReference type="PIRSF" id="PIRSF036406">
    <property type="entry name" value="Hept_kin"/>
    <property type="match status" value="1"/>
</dbReference>
<sequence>MIISRTPFRISFAGGGSDLKEYYSNYGGAVLSVTIDKYVYLSMHPYFNDQKIFLKYSHNELVDKIDEIQHRIIRQVFTNLNISGVDFNSSADIPSGTGLGSSSAFTSGLINLSQAYLGRFINREAIAKAACEVEIEQLGEPIGKQDQYACAVGGLNFIEFKQDEQVVINKIHIDIDKQKELESNLLMFYLGNTRSASAILSEQRQNIISDEKKNNNLHKMVKLAYDLQKELQTNNISTFGDILHAGWLYKKEMASQISNPQIDFYYEKARAAGAEGGKLLGAGGGGFLLFYVQKEKQTAVRIALAELNELPFRFDFSGSTIVFADQK</sequence>
<keyword evidence="3 8" id="KW-0418">Kinase</keyword>
<dbReference type="OrthoDB" id="9812992at2"/>
<evidence type="ECO:0000256" key="2">
    <source>
        <dbReference type="ARBA" id="ARBA00022741"/>
    </source>
</evidence>
<evidence type="ECO:0000313" key="9">
    <source>
        <dbReference type="Proteomes" id="UP000199532"/>
    </source>
</evidence>
<dbReference type="Proteomes" id="UP000199532">
    <property type="component" value="Unassembled WGS sequence"/>
</dbReference>
<evidence type="ECO:0000256" key="3">
    <source>
        <dbReference type="ARBA" id="ARBA00022777"/>
    </source>
</evidence>
<dbReference type="SUPFAM" id="SSF54211">
    <property type="entry name" value="Ribosomal protein S5 domain 2-like"/>
    <property type="match status" value="1"/>
</dbReference>
<dbReference type="InterPro" id="IPR006203">
    <property type="entry name" value="GHMP_knse_ATP-bd_CS"/>
</dbReference>
<dbReference type="InterPro" id="IPR001174">
    <property type="entry name" value="HddA/FKP"/>
</dbReference>
<comment type="similarity">
    <text evidence="5">Belongs to the GHMP kinase family.</text>
</comment>
<dbReference type="GO" id="GO:0005524">
    <property type="term" value="F:ATP binding"/>
    <property type="evidence" value="ECO:0007669"/>
    <property type="project" value="UniProtKB-KW"/>
</dbReference>
<dbReference type="AlphaFoldDB" id="A0A1H6RF88"/>
<dbReference type="InterPro" id="IPR020568">
    <property type="entry name" value="Ribosomal_Su5_D2-typ_SF"/>
</dbReference>
<dbReference type="InterPro" id="IPR013750">
    <property type="entry name" value="GHMP_kinase_C_dom"/>
</dbReference>
<feature type="domain" description="GHMP kinase C-terminal" evidence="7">
    <location>
        <begin position="228"/>
        <end position="301"/>
    </location>
</feature>
<dbReference type="InterPro" id="IPR036554">
    <property type="entry name" value="GHMP_kinase_C_sf"/>
</dbReference>
<gene>
    <name evidence="8" type="ORF">SAMN04487995_1103</name>
</gene>
<evidence type="ECO:0000256" key="4">
    <source>
        <dbReference type="ARBA" id="ARBA00022840"/>
    </source>
</evidence>
<evidence type="ECO:0000313" key="8">
    <source>
        <dbReference type="EMBL" id="SEI51974.1"/>
    </source>
</evidence>
<dbReference type="GO" id="GO:0042352">
    <property type="term" value="P:GDP-L-fucose salvage"/>
    <property type="evidence" value="ECO:0007669"/>
    <property type="project" value="TreeGrafter"/>
</dbReference>
<evidence type="ECO:0000259" key="6">
    <source>
        <dbReference type="Pfam" id="PF00288"/>
    </source>
</evidence>
<evidence type="ECO:0000256" key="1">
    <source>
        <dbReference type="ARBA" id="ARBA00022679"/>
    </source>
</evidence>
<dbReference type="Pfam" id="PF00288">
    <property type="entry name" value="GHMP_kinases_N"/>
    <property type="match status" value="1"/>
</dbReference>
<reference evidence="8 9" key="1">
    <citation type="submission" date="2016-10" db="EMBL/GenBank/DDBJ databases">
        <authorList>
            <person name="de Groot N.N."/>
        </authorList>
    </citation>
    <scope>NUCLEOTIDE SEQUENCE [LARGE SCALE GENOMIC DNA]</scope>
    <source>
        <strain evidence="8 9">DSM 19938</strain>
    </source>
</reference>
<feature type="domain" description="GHMP kinase N-terminal" evidence="6">
    <location>
        <begin position="72"/>
        <end position="154"/>
    </location>
</feature>
<evidence type="ECO:0000256" key="5">
    <source>
        <dbReference type="ARBA" id="ARBA00038121"/>
    </source>
</evidence>
<dbReference type="PANTHER" id="PTHR32463:SF0">
    <property type="entry name" value="L-FUCOSE KINASE"/>
    <property type="match status" value="1"/>
</dbReference>
<dbReference type="GO" id="GO:0050201">
    <property type="term" value="F:fucokinase activity"/>
    <property type="evidence" value="ECO:0007669"/>
    <property type="project" value="TreeGrafter"/>
</dbReference>
<proteinExistence type="inferred from homology"/>
<protein>
    <submittedName>
        <fullName evidence="8">D-glycero-alpha-D-manno-heptose-7-phosphate kinase</fullName>
    </submittedName>
</protein>
<dbReference type="EMBL" id="FNXY01000002">
    <property type="protein sequence ID" value="SEI51974.1"/>
    <property type="molecule type" value="Genomic_DNA"/>
</dbReference>
<organism evidence="8 9">
    <name type="scientific">Dyadobacter koreensis</name>
    <dbReference type="NCBI Taxonomy" id="408657"/>
    <lineage>
        <taxon>Bacteria</taxon>
        <taxon>Pseudomonadati</taxon>
        <taxon>Bacteroidota</taxon>
        <taxon>Cytophagia</taxon>
        <taxon>Cytophagales</taxon>
        <taxon>Spirosomataceae</taxon>
        <taxon>Dyadobacter</taxon>
    </lineage>
</organism>
<evidence type="ECO:0000259" key="7">
    <source>
        <dbReference type="Pfam" id="PF08544"/>
    </source>
</evidence>
<dbReference type="InterPro" id="IPR014606">
    <property type="entry name" value="Heptose_7-P_kinase"/>
</dbReference>
<keyword evidence="2" id="KW-0547">Nucleotide-binding</keyword>
<dbReference type="InterPro" id="IPR052203">
    <property type="entry name" value="GHMP_Kinase-Related"/>
</dbReference>